<comment type="cofactor">
    <cofactor evidence="13">
        <name>[2Fe-2S] cluster</name>
        <dbReference type="ChEBI" id="CHEBI:190135"/>
    </cofactor>
</comment>
<dbReference type="FunFam" id="3.30.70.20:FF:000035">
    <property type="entry name" value="Iron hydrogenase 1"/>
    <property type="match status" value="1"/>
</dbReference>
<dbReference type="PROSITE" id="PS51379">
    <property type="entry name" value="4FE4S_FER_2"/>
    <property type="match status" value="2"/>
</dbReference>
<dbReference type="NCBIfam" id="TIGR02512">
    <property type="entry name" value="FeFe_hydrog_A"/>
    <property type="match status" value="1"/>
</dbReference>
<dbReference type="InterPro" id="IPR019574">
    <property type="entry name" value="NADH_UbQ_OxRdtase_Gsu_4Fe4S-bd"/>
</dbReference>
<keyword evidence="18" id="KW-1185">Reference proteome</keyword>
<evidence type="ECO:0000256" key="2">
    <source>
        <dbReference type="ARBA" id="ARBA00004370"/>
    </source>
</evidence>
<evidence type="ECO:0000313" key="17">
    <source>
        <dbReference type="EMBL" id="MBC8597041.1"/>
    </source>
</evidence>
<dbReference type="GO" id="GO:0016020">
    <property type="term" value="C:membrane"/>
    <property type="evidence" value="ECO:0007669"/>
    <property type="project" value="UniProtKB-SubCell"/>
</dbReference>
<dbReference type="FunFam" id="3.10.20.740:FF:000004">
    <property type="entry name" value="NADH-quinone oxidoreductase"/>
    <property type="match status" value="1"/>
</dbReference>
<keyword evidence="5" id="KW-0001">2Fe-2S</keyword>
<dbReference type="GO" id="GO:0008901">
    <property type="term" value="F:ferredoxin hydrogenase activity"/>
    <property type="evidence" value="ECO:0007669"/>
    <property type="project" value="InterPro"/>
</dbReference>
<dbReference type="PANTHER" id="PTHR11615">
    <property type="entry name" value="NITRATE, FORMATE, IRON DEHYDROGENASE"/>
    <property type="match status" value="1"/>
</dbReference>
<dbReference type="PROSITE" id="PS51085">
    <property type="entry name" value="2FE2S_FER_2"/>
    <property type="match status" value="1"/>
</dbReference>
<dbReference type="InterPro" id="IPR017896">
    <property type="entry name" value="4Fe4S_Fe-S-bd"/>
</dbReference>
<evidence type="ECO:0000256" key="5">
    <source>
        <dbReference type="ARBA" id="ARBA00022714"/>
    </source>
</evidence>
<dbReference type="EMBL" id="JACRTE010000013">
    <property type="protein sequence ID" value="MBC8597041.1"/>
    <property type="molecule type" value="Genomic_DNA"/>
</dbReference>
<evidence type="ECO:0000259" key="16">
    <source>
        <dbReference type="PROSITE" id="PS51839"/>
    </source>
</evidence>
<keyword evidence="10" id="KW-0411">Iron-sulfur</keyword>
<dbReference type="PROSITE" id="PS51839">
    <property type="entry name" value="4FE4S_HC3"/>
    <property type="match status" value="1"/>
</dbReference>
<dbReference type="FunFam" id="4.10.260.20:FF:000001">
    <property type="entry name" value="NADP-reducing hydrogenase subunit HndD"/>
    <property type="match status" value="1"/>
</dbReference>
<dbReference type="Pfam" id="PF02906">
    <property type="entry name" value="Fe_hyd_lg_C"/>
    <property type="match status" value="1"/>
</dbReference>
<evidence type="ECO:0000256" key="11">
    <source>
        <dbReference type="ARBA" id="ARBA00023027"/>
    </source>
</evidence>
<dbReference type="InterPro" id="IPR017900">
    <property type="entry name" value="4Fe4S_Fe_S_CS"/>
</dbReference>
<evidence type="ECO:0000259" key="15">
    <source>
        <dbReference type="PROSITE" id="PS51379"/>
    </source>
</evidence>
<keyword evidence="8" id="KW-1278">Translocase</keyword>
<dbReference type="GO" id="GO:0008137">
    <property type="term" value="F:NADH dehydrogenase (ubiquinone) activity"/>
    <property type="evidence" value="ECO:0007669"/>
    <property type="project" value="InterPro"/>
</dbReference>
<dbReference type="Pfam" id="PF02256">
    <property type="entry name" value="Fe_hyd_SSU"/>
    <property type="match status" value="1"/>
</dbReference>
<dbReference type="Pfam" id="PF13510">
    <property type="entry name" value="Fer2_4"/>
    <property type="match status" value="1"/>
</dbReference>
<evidence type="ECO:0000256" key="8">
    <source>
        <dbReference type="ARBA" id="ARBA00022967"/>
    </source>
</evidence>
<name>A0A926F971_9FIRM</name>
<dbReference type="AlphaFoldDB" id="A0A926F971"/>
<dbReference type="InterPro" id="IPR000283">
    <property type="entry name" value="NADH_UbQ_OxRdtase_75kDa_su_CS"/>
</dbReference>
<evidence type="ECO:0000256" key="12">
    <source>
        <dbReference type="ARBA" id="ARBA00023136"/>
    </source>
</evidence>
<keyword evidence="12" id="KW-0472">Membrane</keyword>
<dbReference type="SUPFAM" id="SSF53920">
    <property type="entry name" value="Fe-only hydrogenase"/>
    <property type="match status" value="1"/>
</dbReference>
<evidence type="ECO:0000256" key="6">
    <source>
        <dbReference type="ARBA" id="ARBA00022723"/>
    </source>
</evidence>
<evidence type="ECO:0000256" key="3">
    <source>
        <dbReference type="ARBA" id="ARBA00005404"/>
    </source>
</evidence>
<comment type="subcellular location">
    <subcellularLocation>
        <location evidence="2">Membrane</location>
    </subcellularLocation>
</comment>
<evidence type="ECO:0000256" key="9">
    <source>
        <dbReference type="ARBA" id="ARBA00023004"/>
    </source>
</evidence>
<dbReference type="InterPro" id="IPR049830">
    <property type="entry name" value="HndD"/>
</dbReference>
<accession>A0A926F971</accession>
<dbReference type="GO" id="GO:0051537">
    <property type="term" value="F:2 iron, 2 sulfur cluster binding"/>
    <property type="evidence" value="ECO:0007669"/>
    <property type="project" value="UniProtKB-KW"/>
</dbReference>
<dbReference type="GO" id="GO:0051539">
    <property type="term" value="F:4 iron, 4 sulfur cluster binding"/>
    <property type="evidence" value="ECO:0007669"/>
    <property type="project" value="UniProtKB-KW"/>
</dbReference>
<dbReference type="InterPro" id="IPR003149">
    <property type="entry name" value="Fe_hydrogenase_ssu"/>
</dbReference>
<sequence>MVNIKINGKPVEVQEGKTILEAARENNIHIPTLCYLKDLNQIGACRMCLVEIKGARALQAACVYPVSEGLEIYTNSAKVRNARKATLELILSNHERKCLTCIRNRNCELQKLCEELGIEDIRYEGKNIEYELDTSSPSLVRDNNKCILCRRCVAACKNQGISVIDCVERGFNTHIAPYFEKPINDAACIYCGQCIVACPVGALYEKNDIPQVNEAIDDSEKHVVVQVAPAVRAALGEEFGLPIGTPVTGKMVAALKRLGFDKVFDTDTGADLTIMEEGTEFIERFTKGENLPIITSCSPGWVKYCEHNYPEFLPNLSTCKSPMEMFGAVIKSYYAEKEGINKDKIFSVAVMPCTSKKFEASRSEHTTSGGRDIDVSLTTRELARMIKQAGIDFVNLPDEQFDTPFGEATGAGVIFGTTGGVMEAAIRTVYEILEKKPLDDLDVKAVRGLDGVKEATLKIAGKDVKVAIVHGTKNAKTILEKIKNGEKYDFIEIMACPGGCIHGGGQPIVDARVKADVDVKAKRAEALYSEDRNAKMRKSHENPVIIKLYEEFFGEPCGHKSHELLHTHYVDRSDIRA</sequence>
<keyword evidence="4" id="KW-0004">4Fe-4S</keyword>
<dbReference type="GO" id="GO:0042773">
    <property type="term" value="P:ATP synthesis coupled electron transport"/>
    <property type="evidence" value="ECO:0007669"/>
    <property type="project" value="InterPro"/>
</dbReference>
<dbReference type="Pfam" id="PF10588">
    <property type="entry name" value="NADH-G_4Fe-4S_3"/>
    <property type="match status" value="1"/>
</dbReference>
<dbReference type="SUPFAM" id="SSF54862">
    <property type="entry name" value="4Fe-4S ferredoxins"/>
    <property type="match status" value="1"/>
</dbReference>
<dbReference type="CDD" id="cd00207">
    <property type="entry name" value="fer2"/>
    <property type="match status" value="1"/>
</dbReference>
<dbReference type="InterPro" id="IPR001041">
    <property type="entry name" value="2Fe-2S_ferredoxin-type"/>
</dbReference>
<dbReference type="InterPro" id="IPR036991">
    <property type="entry name" value="Fe_hydrogenase_ssu_sf"/>
</dbReference>
<dbReference type="Gene3D" id="3.10.20.740">
    <property type="match status" value="1"/>
</dbReference>
<dbReference type="SMART" id="SM00902">
    <property type="entry name" value="Fe_hyd_SSU"/>
    <property type="match status" value="1"/>
</dbReference>
<proteinExistence type="inferred from homology"/>
<dbReference type="InterPro" id="IPR036010">
    <property type="entry name" value="2Fe-2S_ferredoxin-like_sf"/>
</dbReference>
<dbReference type="RefSeq" id="WP_262432406.1">
    <property type="nucleotide sequence ID" value="NZ_JACRTE010000013.1"/>
</dbReference>
<evidence type="ECO:0000256" key="13">
    <source>
        <dbReference type="ARBA" id="ARBA00034078"/>
    </source>
</evidence>
<evidence type="ECO:0000313" key="18">
    <source>
        <dbReference type="Proteomes" id="UP000647416"/>
    </source>
</evidence>
<dbReference type="SMART" id="SM00929">
    <property type="entry name" value="NADH-G_4Fe-4S_3"/>
    <property type="match status" value="1"/>
</dbReference>
<dbReference type="GO" id="GO:0005506">
    <property type="term" value="F:iron ion binding"/>
    <property type="evidence" value="ECO:0007669"/>
    <property type="project" value="InterPro"/>
</dbReference>
<evidence type="ECO:0000256" key="10">
    <source>
        <dbReference type="ARBA" id="ARBA00023014"/>
    </source>
</evidence>
<keyword evidence="11" id="KW-0520">NAD</keyword>
<keyword evidence="7" id="KW-0677">Repeat</keyword>
<evidence type="ECO:0000256" key="4">
    <source>
        <dbReference type="ARBA" id="ARBA00022485"/>
    </source>
</evidence>
<comment type="similarity">
    <text evidence="3">Belongs to the complex I 75 kDa subunit family.</text>
</comment>
<reference evidence="17" key="1">
    <citation type="submission" date="2020-08" db="EMBL/GenBank/DDBJ databases">
        <title>Genome public.</title>
        <authorList>
            <person name="Liu C."/>
            <person name="Sun Q."/>
        </authorList>
    </citation>
    <scope>NUCLEOTIDE SEQUENCE</scope>
    <source>
        <strain evidence="17">NSJ-50</strain>
    </source>
</reference>
<protein>
    <submittedName>
        <fullName evidence="17">Iron hydrogenase small subunit</fullName>
    </submittedName>
</protein>
<dbReference type="Gene3D" id="3.40.950.10">
    <property type="entry name" value="Fe-only Hydrogenase (Larger Subunit), Chain L, domain 3"/>
    <property type="match status" value="1"/>
</dbReference>
<dbReference type="Gene3D" id="4.10.260.20">
    <property type="entry name" value="Iron hydrogenase, small subunit"/>
    <property type="match status" value="1"/>
</dbReference>
<comment type="cofactor">
    <cofactor evidence="1">
        <name>[4Fe-4S] cluster</name>
        <dbReference type="ChEBI" id="CHEBI:49883"/>
    </cofactor>
</comment>
<keyword evidence="6" id="KW-0479">Metal-binding</keyword>
<dbReference type="PROSITE" id="PS00198">
    <property type="entry name" value="4FE4S_FER_1"/>
    <property type="match status" value="1"/>
</dbReference>
<evidence type="ECO:0000256" key="7">
    <source>
        <dbReference type="ARBA" id="ARBA00022737"/>
    </source>
</evidence>
<dbReference type="InterPro" id="IPR009016">
    <property type="entry name" value="Fe_hydrogenase"/>
</dbReference>
<evidence type="ECO:0000259" key="14">
    <source>
        <dbReference type="PROSITE" id="PS51085"/>
    </source>
</evidence>
<dbReference type="PROSITE" id="PS00641">
    <property type="entry name" value="COMPLEX1_75K_1"/>
    <property type="match status" value="1"/>
</dbReference>
<feature type="domain" description="2Fe-2S ferredoxin-type" evidence="14">
    <location>
        <begin position="1"/>
        <end position="78"/>
    </location>
</feature>
<dbReference type="NCBIfam" id="NF040763">
    <property type="entry name" value="FeFe_hydrog_A6"/>
    <property type="match status" value="1"/>
</dbReference>
<organism evidence="17 18">
    <name type="scientific">Qingrenia yutianensis</name>
    <dbReference type="NCBI Taxonomy" id="2763676"/>
    <lineage>
        <taxon>Bacteria</taxon>
        <taxon>Bacillati</taxon>
        <taxon>Bacillota</taxon>
        <taxon>Clostridia</taxon>
        <taxon>Eubacteriales</taxon>
        <taxon>Oscillospiraceae</taxon>
        <taxon>Qingrenia</taxon>
    </lineage>
</organism>
<dbReference type="Proteomes" id="UP000647416">
    <property type="component" value="Unassembled WGS sequence"/>
</dbReference>
<gene>
    <name evidence="17" type="ORF">H8706_09195</name>
</gene>
<dbReference type="InterPro" id="IPR013352">
    <property type="entry name" value="Fe_hydrogenase_subset"/>
</dbReference>
<evidence type="ECO:0000256" key="1">
    <source>
        <dbReference type="ARBA" id="ARBA00001966"/>
    </source>
</evidence>
<feature type="domain" description="4Fe-4S ferredoxin-type" evidence="15">
    <location>
        <begin position="179"/>
        <end position="208"/>
    </location>
</feature>
<dbReference type="Gene3D" id="3.40.50.1780">
    <property type="match status" value="1"/>
</dbReference>
<dbReference type="SUPFAM" id="SSF54292">
    <property type="entry name" value="2Fe-2S ferredoxin-like"/>
    <property type="match status" value="1"/>
</dbReference>
<dbReference type="Pfam" id="PF12838">
    <property type="entry name" value="Fer4_7"/>
    <property type="match status" value="1"/>
</dbReference>
<keyword evidence="9" id="KW-0408">Iron</keyword>
<feature type="domain" description="4Fe-4S ferredoxin-type" evidence="15">
    <location>
        <begin position="137"/>
        <end position="166"/>
    </location>
</feature>
<comment type="caution">
    <text evidence="17">The sequence shown here is derived from an EMBL/GenBank/DDBJ whole genome shotgun (WGS) entry which is preliminary data.</text>
</comment>
<dbReference type="InterPro" id="IPR004108">
    <property type="entry name" value="Fe_hydrogenase_lsu_C"/>
</dbReference>
<dbReference type="Gene3D" id="3.30.70.20">
    <property type="match status" value="1"/>
</dbReference>
<feature type="domain" description="4Fe-4S His(Cys)3-ligated-type" evidence="16">
    <location>
        <begin position="78"/>
        <end position="117"/>
    </location>
</feature>
<dbReference type="InterPro" id="IPR050340">
    <property type="entry name" value="Cytosolic_Fe-S_CAF"/>
</dbReference>